<reference evidence="5 6" key="1">
    <citation type="submission" date="2020-10" db="EMBL/GenBank/DDBJ databases">
        <title>Plant Genome Project.</title>
        <authorList>
            <person name="Zhang R.-G."/>
        </authorList>
    </citation>
    <scope>NUCLEOTIDE SEQUENCE [LARGE SCALE GENOMIC DNA]</scope>
    <source>
        <strain evidence="5">FAFU-HL-1</strain>
        <tissue evidence="5">Leaf</tissue>
    </source>
</reference>
<evidence type="ECO:0000256" key="3">
    <source>
        <dbReference type="ARBA" id="ARBA00022525"/>
    </source>
</evidence>
<comment type="caution">
    <text evidence="5">The sequence shown here is derived from an EMBL/GenBank/DDBJ whole genome shotgun (WGS) entry which is preliminary data.</text>
</comment>
<comment type="subcellular location">
    <subcellularLocation>
        <location evidence="4">Secreted</location>
        <location evidence="4">Extracellular space</location>
        <location evidence="4">Apoplast</location>
    </subcellularLocation>
</comment>
<accession>A0A835N4D3</accession>
<evidence type="ECO:0000256" key="2">
    <source>
        <dbReference type="ARBA" id="ARBA00011738"/>
    </source>
</evidence>
<dbReference type="InterPro" id="IPR004265">
    <property type="entry name" value="Dirigent"/>
</dbReference>
<keyword evidence="6" id="KW-1185">Reference proteome</keyword>
<dbReference type="PANTHER" id="PTHR21495">
    <property type="entry name" value="NUCLEOPORIN-RELATED"/>
    <property type="match status" value="1"/>
</dbReference>
<dbReference type="Pfam" id="PF03018">
    <property type="entry name" value="Dirigent"/>
    <property type="match status" value="1"/>
</dbReference>
<dbReference type="EMBL" id="JADGMS010000003">
    <property type="protein sequence ID" value="KAF9686048.1"/>
    <property type="molecule type" value="Genomic_DNA"/>
</dbReference>
<dbReference type="InterPro" id="IPR044859">
    <property type="entry name" value="Allene_oxi_cyc_Dirigent"/>
</dbReference>
<dbReference type="Gene3D" id="2.40.480.10">
    <property type="entry name" value="Allene oxide cyclase-like"/>
    <property type="match status" value="1"/>
</dbReference>
<dbReference type="OrthoDB" id="1864232at2759"/>
<keyword evidence="4" id="KW-0052">Apoplast</keyword>
<evidence type="ECO:0000256" key="4">
    <source>
        <dbReference type="RuleBase" id="RU363099"/>
    </source>
</evidence>
<organism evidence="5 6">
    <name type="scientific">Salix dunnii</name>
    <dbReference type="NCBI Taxonomy" id="1413687"/>
    <lineage>
        <taxon>Eukaryota</taxon>
        <taxon>Viridiplantae</taxon>
        <taxon>Streptophyta</taxon>
        <taxon>Embryophyta</taxon>
        <taxon>Tracheophyta</taxon>
        <taxon>Spermatophyta</taxon>
        <taxon>Magnoliopsida</taxon>
        <taxon>eudicotyledons</taxon>
        <taxon>Gunneridae</taxon>
        <taxon>Pentapetalae</taxon>
        <taxon>rosids</taxon>
        <taxon>fabids</taxon>
        <taxon>Malpighiales</taxon>
        <taxon>Salicaceae</taxon>
        <taxon>Saliceae</taxon>
        <taxon>Salix</taxon>
    </lineage>
</organism>
<comment type="subunit">
    <text evidence="2 4">Homodimer.</text>
</comment>
<evidence type="ECO:0000313" key="6">
    <source>
        <dbReference type="Proteomes" id="UP000657918"/>
    </source>
</evidence>
<dbReference type="Proteomes" id="UP000657918">
    <property type="component" value="Unassembled WGS sequence"/>
</dbReference>
<dbReference type="GO" id="GO:0048046">
    <property type="term" value="C:apoplast"/>
    <property type="evidence" value="ECO:0007669"/>
    <property type="project" value="UniProtKB-SubCell"/>
</dbReference>
<dbReference type="AlphaFoldDB" id="A0A835N4D3"/>
<name>A0A835N4D3_9ROSI</name>
<keyword evidence="3 4" id="KW-0964">Secreted</keyword>
<evidence type="ECO:0000313" key="5">
    <source>
        <dbReference type="EMBL" id="KAF9686048.1"/>
    </source>
</evidence>
<proteinExistence type="inferred from homology"/>
<protein>
    <recommendedName>
        <fullName evidence="4">Dirigent protein</fullName>
    </recommendedName>
</protein>
<comment type="similarity">
    <text evidence="1 4">Belongs to the plant dirigent protein family.</text>
</comment>
<sequence>MYVLDFKSTGVGSGQGLIYKSYRLNERSICSHWKLSPQLRLSFFLCLKSLDDENSVVHTKLREAGAELEIDRKRAHGFYGSSGQEDTALFMAMNFVFLEGKYNGSTISILGRNHVFSKEREMPVIGGTGLFRFARGYAQANTFSFSTKTGDAVVEYNVYVSHYRSCCPYFSVLND</sequence>
<evidence type="ECO:0000256" key="1">
    <source>
        <dbReference type="ARBA" id="ARBA00010746"/>
    </source>
</evidence>
<dbReference type="GO" id="GO:0009699">
    <property type="term" value="P:phenylpropanoid biosynthetic process"/>
    <property type="evidence" value="ECO:0007669"/>
    <property type="project" value="UniProtKB-ARBA"/>
</dbReference>
<gene>
    <name evidence="5" type="ORF">SADUNF_Sadunf03G0117800</name>
</gene>
<comment type="function">
    <text evidence="4">Dirigent proteins impart stereoselectivity on the phenoxy radical-coupling reaction, yielding optically active lignans from two molecules of coniferyl alcohol in the biosynthesis of lignans, flavonolignans, and alkaloids and thus plays a central role in plant secondary metabolism.</text>
</comment>